<dbReference type="GO" id="GO:0000287">
    <property type="term" value="F:magnesium ion binding"/>
    <property type="evidence" value="ECO:0007669"/>
    <property type="project" value="UniProtKB-UniRule"/>
</dbReference>
<proteinExistence type="inferred from homology"/>
<dbReference type="Gene3D" id="3.40.1260.20">
    <property type="entry name" value="Ribonuclease E, catalytic domain"/>
    <property type="match status" value="1"/>
</dbReference>
<dbReference type="InterPro" id="IPR048583">
    <property type="entry name" value="RNase_E_G_thioredoxin-like"/>
</dbReference>
<feature type="region of interest" description="Disordered" evidence="9">
    <location>
        <begin position="99"/>
        <end position="146"/>
    </location>
</feature>
<evidence type="ECO:0000256" key="5">
    <source>
        <dbReference type="ARBA" id="ARBA00022801"/>
    </source>
</evidence>
<comment type="function">
    <text evidence="8">Endoribonuclease that plays a central role in RNA processing and decay. Required for the maturation of 5S and 16S rRNAs and the majority of tRNAs. Also involved in the degradation of most mRNAs.</text>
</comment>
<evidence type="ECO:0000256" key="6">
    <source>
        <dbReference type="ARBA" id="ARBA00022842"/>
    </source>
</evidence>
<evidence type="ECO:0000256" key="3">
    <source>
        <dbReference type="ARBA" id="ARBA00022723"/>
    </source>
</evidence>
<feature type="compositionally biased region" description="Basic and acidic residues" evidence="9">
    <location>
        <begin position="771"/>
        <end position="801"/>
    </location>
</feature>
<feature type="region of interest" description="Required for zinc-mediated homotetramerization and catalytic activity" evidence="8">
    <location>
        <begin position="558"/>
        <end position="561"/>
    </location>
</feature>
<keyword evidence="4 8" id="KW-0255">Endonuclease</keyword>
<feature type="domain" description="RNase E/G thioredoxin-like" evidence="11">
    <location>
        <begin position="557"/>
        <end position="641"/>
    </location>
</feature>
<comment type="subunit">
    <text evidence="8">Homotetramer formed by a dimer of dimers.</text>
</comment>
<evidence type="ECO:0000259" key="11">
    <source>
        <dbReference type="Pfam" id="PF20833"/>
    </source>
</evidence>
<dbReference type="RefSeq" id="WP_118942307.1">
    <property type="nucleotide sequence ID" value="NZ_CP032125.1"/>
</dbReference>
<keyword evidence="8" id="KW-1003">Cell membrane</keyword>
<keyword evidence="8" id="KW-0699">rRNA-binding</keyword>
<keyword evidence="13" id="KW-1185">Reference proteome</keyword>
<dbReference type="GO" id="GO:0005737">
    <property type="term" value="C:cytoplasm"/>
    <property type="evidence" value="ECO:0007669"/>
    <property type="project" value="UniProtKB-SubCell"/>
</dbReference>
<keyword evidence="8" id="KW-0472">Membrane</keyword>
<keyword evidence="8" id="KW-0698">rRNA processing</keyword>
<evidence type="ECO:0000256" key="4">
    <source>
        <dbReference type="ARBA" id="ARBA00022759"/>
    </source>
</evidence>
<dbReference type="EMBL" id="CP032125">
    <property type="protein sequence ID" value="AXX97650.1"/>
    <property type="molecule type" value="Genomic_DNA"/>
</dbReference>
<dbReference type="AlphaFoldDB" id="A0A347UFM2"/>
<dbReference type="GO" id="GO:0008270">
    <property type="term" value="F:zinc ion binding"/>
    <property type="evidence" value="ECO:0007669"/>
    <property type="project" value="UniProtKB-UniRule"/>
</dbReference>
<accession>A0A347UFM2</accession>
<evidence type="ECO:0000313" key="13">
    <source>
        <dbReference type="Proteomes" id="UP000261704"/>
    </source>
</evidence>
<dbReference type="SUPFAM" id="SSF50249">
    <property type="entry name" value="Nucleic acid-binding proteins"/>
    <property type="match status" value="1"/>
</dbReference>
<dbReference type="OrthoDB" id="9804278at2"/>
<feature type="binding site" evidence="8">
    <location>
        <position position="457"/>
    </location>
    <ligand>
        <name>Mg(2+)</name>
        <dbReference type="ChEBI" id="CHEBI:18420"/>
        <note>catalytic</note>
    </ligand>
</feature>
<dbReference type="HAMAP" id="MF_00970">
    <property type="entry name" value="RNase_E"/>
    <property type="match status" value="1"/>
</dbReference>
<feature type="binding site" evidence="8">
    <location>
        <position position="558"/>
    </location>
    <ligand>
        <name>Zn(2+)</name>
        <dbReference type="ChEBI" id="CHEBI:29105"/>
        <note>ligand shared between dimeric partners</note>
    </ligand>
</feature>
<keyword evidence="5 8" id="KW-0378">Hydrolase</keyword>
<evidence type="ECO:0000256" key="2">
    <source>
        <dbReference type="ARBA" id="ARBA00022722"/>
    </source>
</evidence>
<evidence type="ECO:0000259" key="10">
    <source>
        <dbReference type="Pfam" id="PF10150"/>
    </source>
</evidence>
<keyword evidence="8" id="KW-0820">tRNA-binding</keyword>
<dbReference type="GO" id="GO:0008995">
    <property type="term" value="F:ribonuclease E activity"/>
    <property type="evidence" value="ECO:0007669"/>
    <property type="project" value="UniProtKB-EC"/>
</dbReference>
<feature type="compositionally biased region" description="Acidic residues" evidence="9">
    <location>
        <begin position="197"/>
        <end position="211"/>
    </location>
</feature>
<reference evidence="12 13" key="1">
    <citation type="submission" date="2018-09" db="EMBL/GenBank/DDBJ databases">
        <title>Profundibacter amoris BAR1 gen. nov., sp. nov., a new member of the Roseobacter clade isolated at Lokis Castle Vent Field on the Arctic Mid-Oceanic Ridge.</title>
        <authorList>
            <person name="Le Moine Bauer S."/>
            <person name="Sjoeberg A.G."/>
            <person name="L'Haridon S."/>
            <person name="Stokke R."/>
            <person name="Roalkvam I."/>
            <person name="Steen I.H."/>
            <person name="Dahle H."/>
        </authorList>
    </citation>
    <scope>NUCLEOTIDE SEQUENCE [LARGE SCALE GENOMIC DNA]</scope>
    <source>
        <strain evidence="12 13">BAR1</strain>
    </source>
</reference>
<feature type="compositionally biased region" description="Basic and acidic residues" evidence="9">
    <location>
        <begin position="212"/>
        <end position="221"/>
    </location>
</feature>
<feature type="region of interest" description="Disordered" evidence="9">
    <location>
        <begin position="166"/>
        <end position="234"/>
    </location>
</feature>
<feature type="compositionally biased region" description="Basic residues" evidence="9">
    <location>
        <begin position="108"/>
        <end position="118"/>
    </location>
</feature>
<keyword evidence="8" id="KW-0862">Zinc</keyword>
<dbReference type="PANTHER" id="PTHR30001">
    <property type="entry name" value="RIBONUCLEASE"/>
    <property type="match status" value="1"/>
</dbReference>
<dbReference type="Pfam" id="PF20833">
    <property type="entry name" value="RNase_E_G_Thio"/>
    <property type="match status" value="1"/>
</dbReference>
<feature type="compositionally biased region" description="Low complexity" evidence="9">
    <location>
        <begin position="878"/>
        <end position="888"/>
    </location>
</feature>
<evidence type="ECO:0000256" key="8">
    <source>
        <dbReference type="HAMAP-Rule" id="MF_00970"/>
    </source>
</evidence>
<dbReference type="GO" id="GO:0008033">
    <property type="term" value="P:tRNA processing"/>
    <property type="evidence" value="ECO:0007669"/>
    <property type="project" value="UniProtKB-UniRule"/>
</dbReference>
<dbReference type="InterPro" id="IPR028878">
    <property type="entry name" value="RNase_E"/>
</dbReference>
<sequence>MAKKMLIDATHAEETRVVVVDGTKVEEFDFESENKRQLAGNIYLAKVTRVEPSLQAAFIDYGGNRHGFLAFSEIHPDYYQIPVADREALLAEERAYAKAMAEEDEKPKPKRRRRSRSRSKAEEVKSDDSVETKEVENNGASGMDVVDLGEESVEGSSPMELVAETPVDTPESGEADEAAKGETPTDAPADDVKADDADTTDDADGEDEPLEATEKDDRIESVADDDAPEELRRVRKPRPRRYKIQEVVKVRQILLVQVVKEERGNKGAALTTYLSLAGRYCVLMPNTARGGGISRKITNAADRKKLKAIANEIEVPEGAGLIVRTAGAKRTKSEIKRDYEYLQRLWEEIRALTLKSIAPAKIYEEGNLIKRSIRDLYNREIDEVLVEGEEGYRVAKDFMKMIMPSHAKNVKLYNESMPLFARYQVEGYLASMFNPTVQLKSGGYIVIGITEALVAIDVNSGRSTKEGSIEDTALKTNLEASDEVARQLRLRDLAGLIVIDYIDMDERRNNNAVEKRLKDRLKNDRARIQVGRISGFGLMEMSRQRLRPGMIEATTQPCSHCHGTGLIRSDENLALSILRQLEEEGTRKRSREVLLKAPVGIANYLMNNKREHIAQIEVRYGMSVRIEADPFLVSPDFSIEKFKTASRVVKQVSAPVVSGSAAIMDDIDDAEVVEEETPVEAVDEGEAEAQPKKRRRRRRRRRGRGGDNAEATQNNGEEAVNADAAPEGEAMAEDAAKDEAATEAPAEAEEKAEDEKPKRKPRKRAPRKSAKAADAETSEVKTDEAASKEAAPEEAAEEPKKKPVRRRRKKADTEEAPKAGEAAKEAPEAEVAAEEEKPAPKKRTRRKPAAKKAKVDEVDAKPAEEAAPVAETKPEPIEVTPEPVAAKPEPTPEPAPKPKADKPKRKGWWSLGR</sequence>
<feature type="compositionally biased region" description="Basic and acidic residues" evidence="9">
    <location>
        <begin position="119"/>
        <end position="136"/>
    </location>
</feature>
<dbReference type="NCBIfam" id="TIGR00757">
    <property type="entry name" value="RNaseEG"/>
    <property type="match status" value="1"/>
</dbReference>
<dbReference type="InterPro" id="IPR019307">
    <property type="entry name" value="RNA-bd_AU-1/RNase_E/G"/>
</dbReference>
<dbReference type="GO" id="GO:0006402">
    <property type="term" value="P:mRNA catabolic process"/>
    <property type="evidence" value="ECO:0007669"/>
    <property type="project" value="UniProtKB-UniRule"/>
</dbReference>
<feature type="compositionally biased region" description="Basic residues" evidence="9">
    <location>
        <begin position="758"/>
        <end position="770"/>
    </location>
</feature>
<feature type="compositionally biased region" description="Basic and acidic residues" evidence="9">
    <location>
        <begin position="811"/>
        <end position="827"/>
    </location>
</feature>
<dbReference type="EC" id="3.1.26.12" evidence="8"/>
<dbReference type="GO" id="GO:0019843">
    <property type="term" value="F:rRNA binding"/>
    <property type="evidence" value="ECO:0007669"/>
    <property type="project" value="UniProtKB-KW"/>
</dbReference>
<dbReference type="KEGG" id="pamo:BAR1_06715"/>
<dbReference type="GO" id="GO:0006364">
    <property type="term" value="P:rRNA processing"/>
    <property type="evidence" value="ECO:0007669"/>
    <property type="project" value="UniProtKB-UniRule"/>
</dbReference>
<feature type="binding site" evidence="8">
    <location>
        <position position="500"/>
    </location>
    <ligand>
        <name>Mg(2+)</name>
        <dbReference type="ChEBI" id="CHEBI:18420"/>
        <note>catalytic</note>
    </ligand>
</feature>
<protein>
    <recommendedName>
        <fullName evidence="8">Ribonuclease E</fullName>
        <shortName evidence="8">RNase E</shortName>
        <ecNumber evidence="8">3.1.26.12</ecNumber>
    </recommendedName>
</protein>
<feature type="compositionally biased region" description="Basic residues" evidence="9">
    <location>
        <begin position="840"/>
        <end position="852"/>
    </location>
</feature>
<feature type="compositionally biased region" description="Acidic residues" evidence="9">
    <location>
        <begin position="674"/>
        <end position="687"/>
    </location>
</feature>
<dbReference type="Pfam" id="PF10150">
    <property type="entry name" value="RNase_E_G"/>
    <property type="match status" value="1"/>
</dbReference>
<keyword evidence="2 8" id="KW-0540">Nuclease</keyword>
<evidence type="ECO:0000256" key="1">
    <source>
        <dbReference type="ARBA" id="ARBA00022490"/>
    </source>
</evidence>
<comment type="catalytic activity">
    <reaction evidence="8">
        <text>Endonucleolytic cleavage of single-stranded RNA in A- and U-rich regions.</text>
        <dbReference type="EC" id="3.1.26.12"/>
    </reaction>
</comment>
<dbReference type="Gene3D" id="2.40.50.140">
    <property type="entry name" value="Nucleic acid-binding proteins"/>
    <property type="match status" value="2"/>
</dbReference>
<dbReference type="PANTHER" id="PTHR30001:SF1">
    <property type="entry name" value="RIBONUCLEASE E_G-LIKE PROTEIN, CHLOROPLASTIC"/>
    <property type="match status" value="1"/>
</dbReference>
<evidence type="ECO:0000313" key="12">
    <source>
        <dbReference type="EMBL" id="AXX97650.1"/>
    </source>
</evidence>
<feature type="compositionally biased region" description="Basic residues" evidence="9">
    <location>
        <begin position="692"/>
        <end position="703"/>
    </location>
</feature>
<organism evidence="12 13">
    <name type="scientific">Profundibacter amoris</name>
    <dbReference type="NCBI Taxonomy" id="2171755"/>
    <lineage>
        <taxon>Bacteria</taxon>
        <taxon>Pseudomonadati</taxon>
        <taxon>Pseudomonadota</taxon>
        <taxon>Alphaproteobacteria</taxon>
        <taxon>Rhodobacterales</taxon>
        <taxon>Paracoccaceae</taxon>
        <taxon>Profundibacter</taxon>
    </lineage>
</organism>
<comment type="cofactor">
    <cofactor evidence="8">
        <name>Zn(2+)</name>
        <dbReference type="ChEBI" id="CHEBI:29105"/>
    </cofactor>
    <text evidence="8">Binds 2 Zn(2+) ions per homotetramer.</text>
</comment>
<dbReference type="GO" id="GO:0009898">
    <property type="term" value="C:cytoplasmic side of plasma membrane"/>
    <property type="evidence" value="ECO:0007669"/>
    <property type="project" value="UniProtKB-UniRule"/>
</dbReference>
<keyword evidence="8" id="KW-0819">tRNA processing</keyword>
<feature type="region of interest" description="Disordered" evidence="9">
    <location>
        <begin position="674"/>
        <end position="913"/>
    </location>
</feature>
<keyword evidence="3 8" id="KW-0479">Metal-binding</keyword>
<dbReference type="Proteomes" id="UP000261704">
    <property type="component" value="Chromosome"/>
</dbReference>
<name>A0A347UFM2_9RHOB</name>
<dbReference type="InterPro" id="IPR012340">
    <property type="entry name" value="NA-bd_OB-fold"/>
</dbReference>
<feature type="compositionally biased region" description="Basic and acidic residues" evidence="9">
    <location>
        <begin position="853"/>
        <end position="864"/>
    </location>
</feature>
<comment type="cofactor">
    <cofactor evidence="8">
        <name>Mg(2+)</name>
        <dbReference type="ChEBI" id="CHEBI:18420"/>
    </cofactor>
    <text evidence="8">Binds 1 Mg(2+) ion per subunit.</text>
</comment>
<dbReference type="InterPro" id="IPR004659">
    <property type="entry name" value="RNase_E/G"/>
</dbReference>
<keyword evidence="8" id="KW-0997">Cell inner membrane</keyword>
<dbReference type="GO" id="GO:0000049">
    <property type="term" value="F:tRNA binding"/>
    <property type="evidence" value="ECO:0007669"/>
    <property type="project" value="UniProtKB-KW"/>
</dbReference>
<evidence type="ECO:0000256" key="9">
    <source>
        <dbReference type="SAM" id="MobiDB-lite"/>
    </source>
</evidence>
<keyword evidence="1 8" id="KW-0963">Cytoplasm</keyword>
<comment type="similarity">
    <text evidence="8">Belongs to the RNase E/G family. RNase E subfamily.</text>
</comment>
<feature type="domain" description="RNA-binding protein AU-1/Ribonuclease E/G" evidence="10">
    <location>
        <begin position="275"/>
        <end position="545"/>
    </location>
</feature>
<keyword evidence="6 8" id="KW-0460">Magnesium</keyword>
<gene>
    <name evidence="8" type="primary">rne</name>
    <name evidence="12" type="ORF">BAR1_06715</name>
</gene>
<comment type="subcellular location">
    <subcellularLocation>
        <location evidence="8">Cytoplasm</location>
    </subcellularLocation>
    <subcellularLocation>
        <location evidence="8">Cell inner membrane</location>
        <topology evidence="8">Peripheral membrane protein</topology>
        <orientation evidence="8">Cytoplasmic side</orientation>
    </subcellularLocation>
</comment>
<evidence type="ECO:0000256" key="7">
    <source>
        <dbReference type="ARBA" id="ARBA00022884"/>
    </source>
</evidence>
<keyword evidence="7 8" id="KW-0694">RNA-binding</keyword>
<feature type="binding site" evidence="8">
    <location>
        <position position="561"/>
    </location>
    <ligand>
        <name>Zn(2+)</name>
        <dbReference type="ChEBI" id="CHEBI:29105"/>
        <note>ligand shared between dimeric partners</note>
    </ligand>
</feature>